<dbReference type="EMBL" id="CAJQZP010001218">
    <property type="protein sequence ID" value="CAG5031584.1"/>
    <property type="molecule type" value="Genomic_DNA"/>
</dbReference>
<dbReference type="AlphaFoldDB" id="A0A8S3XQ62"/>
<accession>A0A8S3XQ62</accession>
<organism evidence="2 3">
    <name type="scientific">Parnassius apollo</name>
    <name type="common">Apollo butterfly</name>
    <name type="synonym">Papilio apollo</name>
    <dbReference type="NCBI Taxonomy" id="110799"/>
    <lineage>
        <taxon>Eukaryota</taxon>
        <taxon>Metazoa</taxon>
        <taxon>Ecdysozoa</taxon>
        <taxon>Arthropoda</taxon>
        <taxon>Hexapoda</taxon>
        <taxon>Insecta</taxon>
        <taxon>Pterygota</taxon>
        <taxon>Neoptera</taxon>
        <taxon>Endopterygota</taxon>
        <taxon>Lepidoptera</taxon>
        <taxon>Glossata</taxon>
        <taxon>Ditrysia</taxon>
        <taxon>Papilionoidea</taxon>
        <taxon>Papilionidae</taxon>
        <taxon>Parnassiinae</taxon>
        <taxon>Parnassini</taxon>
        <taxon>Parnassius</taxon>
        <taxon>Parnassius</taxon>
    </lineage>
</organism>
<evidence type="ECO:0000256" key="1">
    <source>
        <dbReference type="SAM" id="MobiDB-lite"/>
    </source>
</evidence>
<protein>
    <submittedName>
        <fullName evidence="2">(apollo) hypothetical protein</fullName>
    </submittedName>
</protein>
<evidence type="ECO:0000313" key="2">
    <source>
        <dbReference type="EMBL" id="CAG5031584.1"/>
    </source>
</evidence>
<comment type="caution">
    <text evidence="2">The sequence shown here is derived from an EMBL/GenBank/DDBJ whole genome shotgun (WGS) entry which is preliminary data.</text>
</comment>
<proteinExistence type="predicted"/>
<gene>
    <name evidence="2" type="ORF">PAPOLLO_LOCUS19744</name>
</gene>
<sequence length="79" mass="9161">MKSSIGAKNTNKESDTTSEEDTDTNENHYADTDDDYLNFDDELTMREIETEVLNETNQNNEVKVLSEVRFTPENEAYFN</sequence>
<name>A0A8S3XQ62_PARAO</name>
<evidence type="ECO:0000313" key="3">
    <source>
        <dbReference type="Proteomes" id="UP000691718"/>
    </source>
</evidence>
<reference evidence="2" key="1">
    <citation type="submission" date="2021-04" db="EMBL/GenBank/DDBJ databases">
        <authorList>
            <person name="Tunstrom K."/>
        </authorList>
    </citation>
    <scope>NUCLEOTIDE SEQUENCE</scope>
</reference>
<feature type="region of interest" description="Disordered" evidence="1">
    <location>
        <begin position="1"/>
        <end position="35"/>
    </location>
</feature>
<keyword evidence="3" id="KW-1185">Reference proteome</keyword>
<dbReference type="Proteomes" id="UP000691718">
    <property type="component" value="Unassembled WGS sequence"/>
</dbReference>